<dbReference type="EMBL" id="MIGC01001638">
    <property type="protein sequence ID" value="PHJ22524.1"/>
    <property type="molecule type" value="Genomic_DNA"/>
</dbReference>
<feature type="compositionally biased region" description="Polar residues" evidence="1">
    <location>
        <begin position="395"/>
        <end position="407"/>
    </location>
</feature>
<evidence type="ECO:0000313" key="3">
    <source>
        <dbReference type="EMBL" id="PHJ22524.1"/>
    </source>
</evidence>
<feature type="region of interest" description="Disordered" evidence="1">
    <location>
        <begin position="2220"/>
        <end position="2244"/>
    </location>
</feature>
<protein>
    <submittedName>
        <fullName evidence="3">Rap domain-containing protein</fullName>
    </submittedName>
</protein>
<feature type="compositionally biased region" description="Polar residues" evidence="1">
    <location>
        <begin position="1121"/>
        <end position="1133"/>
    </location>
</feature>
<dbReference type="Proteomes" id="UP000221165">
    <property type="component" value="Unassembled WGS sequence"/>
</dbReference>
<dbReference type="GeneID" id="94427035"/>
<feature type="region of interest" description="Disordered" evidence="1">
    <location>
        <begin position="867"/>
        <end position="888"/>
    </location>
</feature>
<gene>
    <name evidence="3" type="ORF">CSUI_003628</name>
</gene>
<feature type="region of interest" description="Disordered" evidence="1">
    <location>
        <begin position="952"/>
        <end position="1007"/>
    </location>
</feature>
<name>A0A2C6L4E4_9APIC</name>
<keyword evidence="4" id="KW-1185">Reference proteome</keyword>
<feature type="region of interest" description="Disordered" evidence="1">
    <location>
        <begin position="2391"/>
        <end position="2421"/>
    </location>
</feature>
<proteinExistence type="predicted"/>
<dbReference type="PROSITE" id="PS51286">
    <property type="entry name" value="RAP"/>
    <property type="match status" value="1"/>
</dbReference>
<dbReference type="OrthoDB" id="333106at2759"/>
<dbReference type="SMART" id="SM00952">
    <property type="entry name" value="RAP"/>
    <property type="match status" value="1"/>
</dbReference>
<dbReference type="Pfam" id="PF08373">
    <property type="entry name" value="RAP"/>
    <property type="match status" value="1"/>
</dbReference>
<feature type="compositionally biased region" description="Low complexity" evidence="1">
    <location>
        <begin position="2398"/>
        <end position="2410"/>
    </location>
</feature>
<accession>A0A2C6L4E4</accession>
<comment type="caution">
    <text evidence="3">The sequence shown here is derived from an EMBL/GenBank/DDBJ whole genome shotgun (WGS) entry which is preliminary data.</text>
</comment>
<feature type="compositionally biased region" description="Low complexity" evidence="1">
    <location>
        <begin position="1700"/>
        <end position="1712"/>
    </location>
</feature>
<dbReference type="InterPro" id="IPR013584">
    <property type="entry name" value="RAP"/>
</dbReference>
<evidence type="ECO:0000259" key="2">
    <source>
        <dbReference type="PROSITE" id="PS51286"/>
    </source>
</evidence>
<dbReference type="RefSeq" id="XP_067924201.1">
    <property type="nucleotide sequence ID" value="XM_068063824.1"/>
</dbReference>
<sequence length="2467" mass="268176">MLEQKAAGVLSLMEPKTLCILMSSFTALGRYPSLPVASGLLRALPSFVPETANAHDLTSVAVFLAAFPHEIYQTVKHVNEGLLKGQELSSDATYFRGVRAQGTRTDEFAVDVKTRKDRGAERVGDRKTLDAIQATGELCLPSAVLPPLSSSCPCPSDSRDAPLQSYTSCFSYRTVSPYVPLCPYPALWNLILLRLPQALTSLSPIAVAGILHATAVTRTRLLPEGCLSGTKVPAFVSSASCVFGSSSLSRLPRESCHKSSLAAGLARSFSAQGECSTKDSRETWLSGVLTRIQLQLLRRVPQALGTARPQQISNIAHDLQLLGFLSPLRTPAYTGGENADVSAGSPELLCSSAGSRPAPHADASALTLGVSWQEGRSTHLEGPAGFRREHADQPRSGQSLPTRSASPSRPAIEHFEGSALLHSPVDMLEQLVTAAAATLSEFSSRDLSVFLSAFARALEELKNAELLSAPYLQVPGRRESSLATKGDSLMGHDSHKDVPRPPSTPSLCSAALGSDVSPASAPPTYPLTHTTLTCEPSKGTTRTTKASSASCTAAQQAQRNGDVRLPVGTRANPSELGIVRAFGRLDGRGALAAALISTLPKATARDLRALASALPRIWAFRDHLEKMRSSQVKATETKETTAGIRRCGEAGDKKNGIKEGRPSFAQRSEDRWVTIRRQQEQAIVHEVLRGIRDRAQELDPRELAALALDIVRLIPFDGEGRGGEEGGLRVQQALTAVCQELYRVVTDWKKEKEDCRDEQQEGRDTQQPFLGAQALSSFLCAMVHAADVAAGDGSCCFSSELRRLLALLLPLLSDELLASVLPASGQTGILGVDQLPWMNKGAHAPSAVELHLLRSLYKRDANDRSVFPSLESHPTDPPAAPQEDEPSKKFLQDWSCNNSLAVIPSPLSLAGIAPPADTEMGPRAVSLCFWALAQLGSRHAAEFGQLLKGAAPHADPDTVETITPHRKASFSSPSPASRLDEEREGSGRPLNELAGNDVGFRPGNGRASENARLSAVASREAVCYRACISNPPAVSSFPFPPELLEWLLVRSIQHMPAFEQLDLLYVAEALCIVSPPTPARVELSSSSLNASPLPLSASCYGPPSALDKKREDSVSELLGANQRSAPVTLQPTESDTRGRTRIPADRRRPDAAETEDGQGVQFSSALPRFQQTRESLAALNQHSQAGPSPRHLLLQSGLLAAVLRATADRLGLPMVTTADGQVPMKSEGDKLKPIVSSEYIDVEGRTGHGKSMLSLCRGAALQAKGGVLKSSWTPSQVSLIISFFCRFSASPSIPFDPPASFYRPLLLHFLFLLPSYRLIDVLTVLRSLLLHSDVTAAVFDLTSLYGSCFQETQPLAKSGQIASQGRNMADDPGLPTLVVPYGQEAEEEAAAIREGPRMFLERFWRHIRWRLPYSNLTAMELVDLSDVLLSLEKLAEKHEQIITRSDSITLRRTAQKSQQALHPAAWRKFLRLGDALYEKLGERSEINGDVSGSRNLLRNRSSGDDIKSDRLQNEWRSNLLTSEGFHHVSGAGHSVPAQALFTRIDLYPSACRLSRRRRGEGVGRMGSAVQRVVLWCRVLDVWGRAGCRDMPFLTFAAESLLKELETDATTHQENVGAVEAVLSQKRKDENHNAKLHPPELSNLQNLKEASCTDVWLTAGCLSELTDAAFALARLGGTTTESHSRLESAANAILNHIFSAVSSSGPEPPGVSDSGKRTVPSEKVATTQQRLPVPEVTEEEDYWETPSQLRSEGVWHAVPETHRNVQKKAEMQASPPELHDNLLSGLSFNKLFRLVAAFVLWNPSNSSHARRTSAVLLCALSARPETNSLVRQSSIIHGIDNQEHRRISSASPMEARVKWRAGDRAEASSNSGVSLLRIFASCCVFAWKLQVEDIRRTVQSQGSRDAEFVSAIQLYIQLLKLLGTSDKQEDWSRQRVKGGRKVRLSSAFEHEHTPSCHNVASDATMFLGSGDQVTKKAQRTAEAELVREAHTWTSRLLRAKATSGGIYCGSWKNPDENRQEVRLGRTTCLEPPGPSYTSTPQWLAGLSSATQEELSSGQNIPDTWPQLPGDLADKGEGTTGMSVKREIEEATEETAECAKTQRLFYFDERAAVFDDTPSDDEGSDIALNSQEFSLSVGGRQERGAAATAVQREGNRCEEKQGETKAFVSSAGKRRHRKSRCFSSIQSNGIPIRRPRVSSVGPLPLALQAGSCLPYGFLDAPSSAAEPCSRARDRRRPSGTRSVRQSFSVGEFTETGRQVLRALQKLSSHFVSPNDKLRLARGIYAPPYVLPLVDQSHQIAFEIGDADCFLRDPDGSEMEWTPWTTLRHRLLQAQGWNVVAIPHFEWTSLPDRLSRLRYLRRKLLRAVSGITGEPASFGARSMQLTSELDALAQGKDSPQSGGAMSAFSSSGAQGLRRAQMRESRGGLPCEMAKQYSLTSKNAPAVWDIFLEVGGEMPGKSRERSDENGG</sequence>
<feature type="compositionally biased region" description="Basic and acidic residues" evidence="1">
    <location>
        <begin position="490"/>
        <end position="499"/>
    </location>
</feature>
<feature type="region of interest" description="Disordered" evidence="1">
    <location>
        <begin position="379"/>
        <end position="410"/>
    </location>
</feature>
<dbReference type="VEuPathDB" id="ToxoDB:CSUI_003628"/>
<feature type="domain" description="RAP" evidence="2">
    <location>
        <begin position="2297"/>
        <end position="2359"/>
    </location>
</feature>
<feature type="region of interest" description="Disordered" evidence="1">
    <location>
        <begin position="478"/>
        <end position="515"/>
    </location>
</feature>
<feature type="region of interest" description="Disordered" evidence="1">
    <location>
        <begin position="1700"/>
        <end position="1720"/>
    </location>
</feature>
<evidence type="ECO:0000256" key="1">
    <source>
        <dbReference type="SAM" id="MobiDB-lite"/>
    </source>
</evidence>
<organism evidence="3 4">
    <name type="scientific">Cystoisospora suis</name>
    <dbReference type="NCBI Taxonomy" id="483139"/>
    <lineage>
        <taxon>Eukaryota</taxon>
        <taxon>Sar</taxon>
        <taxon>Alveolata</taxon>
        <taxon>Apicomplexa</taxon>
        <taxon>Conoidasida</taxon>
        <taxon>Coccidia</taxon>
        <taxon>Eucoccidiorida</taxon>
        <taxon>Eimeriorina</taxon>
        <taxon>Sarcocystidae</taxon>
        <taxon>Cystoisospora</taxon>
    </lineage>
</organism>
<evidence type="ECO:0000313" key="4">
    <source>
        <dbReference type="Proteomes" id="UP000221165"/>
    </source>
</evidence>
<reference evidence="3 4" key="1">
    <citation type="journal article" date="2017" name="Int. J. Parasitol.">
        <title>The genome of the protozoan parasite Cystoisospora suis and a reverse vaccinology approach to identify vaccine candidates.</title>
        <authorList>
            <person name="Palmieri N."/>
            <person name="Shrestha A."/>
            <person name="Ruttkowski B."/>
            <person name="Beck T."/>
            <person name="Vogl C."/>
            <person name="Tomley F."/>
            <person name="Blake D.P."/>
            <person name="Joachim A."/>
        </authorList>
    </citation>
    <scope>NUCLEOTIDE SEQUENCE [LARGE SCALE GENOMIC DNA]</scope>
    <source>
        <strain evidence="3 4">Wien I</strain>
    </source>
</reference>
<feature type="region of interest" description="Disordered" evidence="1">
    <location>
        <begin position="1118"/>
        <end position="1164"/>
    </location>
</feature>
<feature type="compositionally biased region" description="Basic and acidic residues" evidence="1">
    <location>
        <begin position="1134"/>
        <end position="1151"/>
    </location>
</feature>